<dbReference type="EMBL" id="AY812993">
    <property type="protein sequence ID" value="AAW24725.1"/>
    <property type="molecule type" value="mRNA"/>
</dbReference>
<feature type="transmembrane region" description="Helical" evidence="7">
    <location>
        <begin position="43"/>
        <end position="69"/>
    </location>
</feature>
<comment type="subcellular location">
    <subcellularLocation>
        <location evidence="1">Membrane</location>
        <topology evidence="1">Multi-pass membrane protein</topology>
    </subcellularLocation>
</comment>
<keyword evidence="12" id="KW-1185">Reference proteome</keyword>
<evidence type="ECO:0000256" key="1">
    <source>
        <dbReference type="ARBA" id="ARBA00004141"/>
    </source>
</evidence>
<evidence type="ECO:0000256" key="5">
    <source>
        <dbReference type="PROSITE-ProRule" id="PRU00581"/>
    </source>
</evidence>
<dbReference type="Proteomes" id="UP000311919">
    <property type="component" value="Unassembled WGS sequence"/>
</dbReference>
<feature type="compositionally biased region" description="Polar residues" evidence="6">
    <location>
        <begin position="152"/>
        <end position="174"/>
    </location>
</feature>
<evidence type="ECO:0000313" key="10">
    <source>
        <dbReference type="EMBL" id="CAX69426.1"/>
    </source>
</evidence>
<evidence type="ECO:0000256" key="7">
    <source>
        <dbReference type="SAM" id="Phobius"/>
    </source>
</evidence>
<feature type="region of interest" description="Disordered" evidence="6">
    <location>
        <begin position="143"/>
        <end position="174"/>
    </location>
</feature>
<evidence type="ECO:0000256" key="2">
    <source>
        <dbReference type="ARBA" id="ARBA00022692"/>
    </source>
</evidence>
<evidence type="ECO:0000256" key="3">
    <source>
        <dbReference type="ARBA" id="ARBA00022989"/>
    </source>
</evidence>
<evidence type="ECO:0000313" key="12">
    <source>
        <dbReference type="Proteomes" id="UP000311919"/>
    </source>
</evidence>
<evidence type="ECO:0000313" key="9">
    <source>
        <dbReference type="EMBL" id="AAW24725.1"/>
    </source>
</evidence>
<proteinExistence type="evidence at transcript level"/>
<reference evidence="10" key="4">
    <citation type="submission" date="2009-03" db="EMBL/GenBank/DDBJ databases">
        <authorList>
            <person name="Gang L."/>
        </authorList>
    </citation>
    <scope>NUCLEOTIDE SEQUENCE</scope>
    <source>
        <strain evidence="10">Anhui</strain>
    </source>
</reference>
<name>Q5DHI1_SCHJA</name>
<keyword evidence="2 5" id="KW-0812">Transmembrane</keyword>
<dbReference type="AlphaFoldDB" id="Q5DHI1"/>
<evidence type="ECO:0000259" key="8">
    <source>
        <dbReference type="PROSITE" id="PS51225"/>
    </source>
</evidence>
<feature type="transmembrane region" description="Helical" evidence="7">
    <location>
        <begin position="111"/>
        <end position="134"/>
    </location>
</feature>
<sequence length="174" mass="19201">MTLNAEYAKELRAVFKILQFSVGVGLIVSIIIADIYRSSLVGIFLLFIAIISTLTSVFFFVIHFSSYVYKLPGPITLIELICIQVCGILALIAMITAAATSENSGAAISSAILFAVSFVFYGIDSFILITYYRINGGYLNDPKTKQRPNLPPKSNQKQEVTSTEVNSNYTYENE</sequence>
<gene>
    <name evidence="11" type="ORF">EWB00_007028</name>
</gene>
<dbReference type="GO" id="GO:0016020">
    <property type="term" value="C:membrane"/>
    <property type="evidence" value="ECO:0007669"/>
    <property type="project" value="UniProtKB-SubCell"/>
</dbReference>
<dbReference type="InterPro" id="IPR008253">
    <property type="entry name" value="Marvel"/>
</dbReference>
<feature type="domain" description="MARVEL" evidence="8">
    <location>
        <begin position="7"/>
        <end position="133"/>
    </location>
</feature>
<reference evidence="9" key="1">
    <citation type="submission" date="2004-11" db="EMBL/GenBank/DDBJ databases">
        <title>The full-length cDNA sequences of Schistosoma japonicum genes.</title>
        <authorList>
            <person name="Han Z."/>
        </authorList>
    </citation>
    <scope>NUCLEOTIDE SEQUENCE</scope>
</reference>
<feature type="transmembrane region" description="Helical" evidence="7">
    <location>
        <begin position="17"/>
        <end position="36"/>
    </location>
</feature>
<protein>
    <submittedName>
        <fullName evidence="9">SJCHGC05627 protein</fullName>
    </submittedName>
</protein>
<evidence type="ECO:0000256" key="4">
    <source>
        <dbReference type="ARBA" id="ARBA00023136"/>
    </source>
</evidence>
<reference evidence="9" key="2">
    <citation type="journal article" date="2006" name="PLoS Pathog.">
        <title>New perspectives on host-parasite interplay by comparative transcriptomic and proteomic analyses of Schistosoma japonicum.</title>
        <authorList>
            <person name="Liu F."/>
            <person name="Lu J."/>
            <person name="Hu W."/>
            <person name="Wang S.Y."/>
            <person name="Cui S.J."/>
            <person name="Chi M."/>
            <person name="Yan Q."/>
            <person name="Wang X.R."/>
            <person name="Song H.D."/>
            <person name="Xu X.N."/>
            <person name="Wang J.J."/>
            <person name="Zhang X.L."/>
            <person name="Zhang X."/>
            <person name="Wang Z.Q."/>
            <person name="Xue C.L."/>
            <person name="Brindley P.J."/>
            <person name="McManus D.P."/>
            <person name="Yang P.Y."/>
            <person name="Feng Z."/>
            <person name="Chen Z."/>
            <person name="Han Z.G."/>
        </authorList>
    </citation>
    <scope>NUCLEOTIDE SEQUENCE</scope>
</reference>
<organism evidence="9">
    <name type="scientific">Schistosoma japonicum</name>
    <name type="common">Blood fluke</name>
    <dbReference type="NCBI Taxonomy" id="6182"/>
    <lineage>
        <taxon>Eukaryota</taxon>
        <taxon>Metazoa</taxon>
        <taxon>Spiralia</taxon>
        <taxon>Lophotrochozoa</taxon>
        <taxon>Platyhelminthes</taxon>
        <taxon>Trematoda</taxon>
        <taxon>Digenea</taxon>
        <taxon>Strigeidida</taxon>
        <taxon>Schistosomatoidea</taxon>
        <taxon>Schistosomatidae</taxon>
        <taxon>Schistosoma</taxon>
    </lineage>
</organism>
<reference evidence="10" key="3">
    <citation type="journal article" date="2009" name="Nature">
        <title>The Schistosoma japonicum genome reveals features of host-parasite interplay.</title>
        <authorList>
            <person name="Liu F."/>
            <person name="Zhou Y."/>
            <person name="Wang Z.Q."/>
            <person name="Lu G."/>
            <person name="Zheng H."/>
            <person name="Brindley P.J."/>
            <person name="McManus D.P."/>
            <person name="Blair D."/>
            <person name="Zhang Q.H."/>
            <person name="Zhong Y."/>
            <person name="Wang S."/>
            <person name="Han Z.G."/>
            <person name="Chen Z."/>
        </authorList>
    </citation>
    <scope>NUCLEOTIDE SEQUENCE</scope>
    <source>
        <strain evidence="10">Anhui</strain>
    </source>
</reference>
<reference evidence="11 12" key="5">
    <citation type="submission" date="2019-03" db="EMBL/GenBank/DDBJ databases">
        <title>An improved genome assembly of the fluke Schistosoma japonicum.</title>
        <authorList>
            <person name="Hu W."/>
            <person name="Luo F."/>
            <person name="Yin M."/>
            <person name="Mo X."/>
            <person name="Sun C."/>
            <person name="Wu Q."/>
            <person name="Zhu B."/>
            <person name="Xiang M."/>
            <person name="Wang J."/>
            <person name="Wang Y."/>
            <person name="Zhang T."/>
            <person name="Xu B."/>
            <person name="Zheng H."/>
            <person name="Feng Z."/>
        </authorList>
    </citation>
    <scope>NUCLEOTIDE SEQUENCE [LARGE SCALE GENOMIC DNA]</scope>
    <source>
        <strain evidence="11">HuSjv2</strain>
        <tissue evidence="11">Worms</tissue>
    </source>
</reference>
<accession>Q5DHI1</accession>
<dbReference type="PROSITE" id="PS51225">
    <property type="entry name" value="MARVEL"/>
    <property type="match status" value="1"/>
</dbReference>
<dbReference type="EMBL" id="FN313692">
    <property type="protein sequence ID" value="CAX69426.1"/>
    <property type="molecule type" value="mRNA"/>
</dbReference>
<dbReference type="OrthoDB" id="6254555at2759"/>
<feature type="transmembrane region" description="Helical" evidence="7">
    <location>
        <begin position="75"/>
        <end position="99"/>
    </location>
</feature>
<evidence type="ECO:0000256" key="6">
    <source>
        <dbReference type="SAM" id="MobiDB-lite"/>
    </source>
</evidence>
<evidence type="ECO:0000313" key="11">
    <source>
        <dbReference type="EMBL" id="TNN08407.1"/>
    </source>
</evidence>
<keyword evidence="3 7" id="KW-1133">Transmembrane helix</keyword>
<keyword evidence="4 5" id="KW-0472">Membrane</keyword>
<dbReference type="EMBL" id="SKCS01000409">
    <property type="protein sequence ID" value="TNN08407.1"/>
    <property type="molecule type" value="Genomic_DNA"/>
</dbReference>